<dbReference type="GO" id="GO:0042594">
    <property type="term" value="P:response to starvation"/>
    <property type="evidence" value="ECO:0007669"/>
    <property type="project" value="TreeGrafter"/>
</dbReference>
<feature type="region of interest" description="Disordered" evidence="1">
    <location>
        <begin position="328"/>
        <end position="368"/>
    </location>
</feature>
<keyword evidence="3" id="KW-1185">Reference proteome</keyword>
<protein>
    <recommendedName>
        <fullName evidence="4">WD40 repeat-like protein</fullName>
    </recommendedName>
</protein>
<dbReference type="PANTHER" id="PTHR13268:SF0">
    <property type="entry name" value="BCAS3 MICROTUBULE ASSOCIATED CELL MIGRATION FACTOR"/>
    <property type="match status" value="1"/>
</dbReference>
<dbReference type="EMBL" id="PDLN01000006">
    <property type="protein sequence ID" value="RDW83383.1"/>
    <property type="molecule type" value="Genomic_DNA"/>
</dbReference>
<reference evidence="2 3" key="1">
    <citation type="journal article" date="2018" name="IMA Fungus">
        <title>IMA Genome-F 9: Draft genome sequence of Annulohypoxylon stygium, Aspergillus mulundensis, Berkeleyomyces basicola (syn. Thielaviopsis basicola), Ceratocystis smalleyi, two Cercospora beticola strains, Coleophoma cylindrospora, Fusarium fracticaudum, Phialophora cf. hyalina, and Morchella septimelata.</title>
        <authorList>
            <person name="Wingfield B.D."/>
            <person name="Bills G.F."/>
            <person name="Dong Y."/>
            <person name="Huang W."/>
            <person name="Nel W.J."/>
            <person name="Swalarsk-Parry B.S."/>
            <person name="Vaghefi N."/>
            <person name="Wilken P.M."/>
            <person name="An Z."/>
            <person name="de Beer Z.W."/>
            <person name="De Vos L."/>
            <person name="Chen L."/>
            <person name="Duong T.A."/>
            <person name="Gao Y."/>
            <person name="Hammerbacher A."/>
            <person name="Kikkert J.R."/>
            <person name="Li Y."/>
            <person name="Li H."/>
            <person name="Li K."/>
            <person name="Li Q."/>
            <person name="Liu X."/>
            <person name="Ma X."/>
            <person name="Naidoo K."/>
            <person name="Pethybridge S.J."/>
            <person name="Sun J."/>
            <person name="Steenkamp E.T."/>
            <person name="van der Nest M.A."/>
            <person name="van Wyk S."/>
            <person name="Wingfield M.J."/>
            <person name="Xiong C."/>
            <person name="Yue Q."/>
            <person name="Zhang X."/>
        </authorList>
    </citation>
    <scope>NUCLEOTIDE SEQUENCE [LARGE SCALE GENOMIC DNA]</scope>
    <source>
        <strain evidence="2 3">BP5796</strain>
    </source>
</reference>
<comment type="caution">
    <text evidence="2">The sequence shown here is derived from an EMBL/GenBank/DDBJ whole genome shotgun (WGS) entry which is preliminary data.</text>
</comment>
<proteinExistence type="predicted"/>
<feature type="region of interest" description="Disordered" evidence="1">
    <location>
        <begin position="1"/>
        <end position="214"/>
    </location>
</feature>
<dbReference type="OrthoDB" id="3938623at2759"/>
<feature type="compositionally biased region" description="Low complexity" evidence="1">
    <location>
        <begin position="57"/>
        <end position="73"/>
    </location>
</feature>
<name>A0A3D8SAT6_9HELO</name>
<dbReference type="PANTHER" id="PTHR13268">
    <property type="entry name" value="BREAST CARCINOMA AMPLIFIED SEQUENCE 3"/>
    <property type="match status" value="1"/>
</dbReference>
<feature type="compositionally biased region" description="Low complexity" evidence="1">
    <location>
        <begin position="328"/>
        <end position="341"/>
    </location>
</feature>
<dbReference type="AlphaFoldDB" id="A0A3D8SAT6"/>
<sequence>MSPSSDQDSNNPSSGNVTNGKLSQKLSPAGVQIPSKNGKKHGTAKDKDNGVLAAVTKNASKLSKQAAASKWQSPKMEPATPAINDSTEPSPLLEDASTPAINSVNNQNTSEWAKNVPPYSSSPSNLINLGESPPTLPSSYEERGANFGGWTAREQRIPHSHNPSASPPAGRRRPLSYQLDSNFQHSPDEHFNQMSPYGRRTSLYSQHPRFNQPPLPHQAQAHFYGAPDANMLLSPRMPGLTPGENGFFCGFDLLPNQDFAKPADNVVINGYDGGLNMYTVTKKGLDKVLSIDGIRGGVYHAKIIPWTIRGGTSDDYPLVAVVVHGPVSSSSDVSSAELAVSDGNSVRPTESARGSPRPTQGQQPTEHHAYQTSVEIFSCNTRQHVATLLSLSSSPYTNSMQSPLLAPFAPEGSLTVRADDGKIVVASGSSGETWIFCQDETGLPKFRCIGKVWTTIQQGLSVNPGAANSNVDGDWASHDLVQPQQKSLKTPILSLHGRWLAYCPAAPASVVTSRAAIPGISTTTKVPGLNSLAPPNLPPANCAVDMPDGESMIGKIAQVATQEVIKGAAYVGKQSLQVWNHYWNKSSTQSSNGALPYQTQTSAAQFPPTHAVTNQTAVTNKDPGLISILDLNALALYSSGTTVPHPLVTFKVPHGCSFLSFAPNGLSLFTASSKGDIQFVWDLMRIQYVKSSLLKGSFPGNGPPGIHVRRIARFSRMTIARIVDVVWTKPHGERIAMVTEHGTVHILDLPASAFTWPPPRRKATANSSKDQAPGTEVASTSLTPASVASSAVSSLWSAAQPLVRPRRSSSGVTNATLPSVASHGSHGTQAFAAGFSRSVGAATGKMNEMRKYSSKQVRVQLPPSAAPPGLCCVVVVGGKRNDSIIVVGGGIVRVYTIKSRRADRPADKQKPSRGAKFVEYRLPSLPDSKLAPDNLSNLHLDEEFDEVQDLRWRKATVTPGSKATHIGTESSIPQAEIESNAPYQPFHTDRRVALHIFSHEEAQSSSPSVSALLSPNLAGVKASRTTQKKSAWAFGGPIKATKLDVGPLPTSDDDYDGPFDHRALPLSAIERFTRVAESSENIDQIVITTRRRKGAPRTGDENGVDIDEEGFFEDDCEVLDFASQRV</sequence>
<gene>
    <name evidence="2" type="ORF">BP5796_04874</name>
</gene>
<dbReference type="GO" id="GO:0006914">
    <property type="term" value="P:autophagy"/>
    <property type="evidence" value="ECO:0007669"/>
    <property type="project" value="InterPro"/>
</dbReference>
<dbReference type="InterPro" id="IPR045142">
    <property type="entry name" value="BCAS3-like"/>
</dbReference>
<feature type="region of interest" description="Disordered" evidence="1">
    <location>
        <begin position="757"/>
        <end position="783"/>
    </location>
</feature>
<feature type="compositionally biased region" description="Polar residues" evidence="1">
    <location>
        <begin position="99"/>
        <end position="127"/>
    </location>
</feature>
<evidence type="ECO:0000256" key="1">
    <source>
        <dbReference type="SAM" id="MobiDB-lite"/>
    </source>
</evidence>
<feature type="compositionally biased region" description="Polar residues" evidence="1">
    <location>
        <begin position="357"/>
        <end position="368"/>
    </location>
</feature>
<accession>A0A3D8SAT6</accession>
<feature type="compositionally biased region" description="Polar residues" evidence="1">
    <location>
        <begin position="15"/>
        <end position="26"/>
    </location>
</feature>
<organism evidence="2 3">
    <name type="scientific">Coleophoma crateriformis</name>
    <dbReference type="NCBI Taxonomy" id="565419"/>
    <lineage>
        <taxon>Eukaryota</taxon>
        <taxon>Fungi</taxon>
        <taxon>Dikarya</taxon>
        <taxon>Ascomycota</taxon>
        <taxon>Pezizomycotina</taxon>
        <taxon>Leotiomycetes</taxon>
        <taxon>Helotiales</taxon>
        <taxon>Dermateaceae</taxon>
        <taxon>Coleophoma</taxon>
    </lineage>
</organism>
<dbReference type="SUPFAM" id="SSF50978">
    <property type="entry name" value="WD40 repeat-like"/>
    <property type="match status" value="1"/>
</dbReference>
<feature type="compositionally biased region" description="Low complexity" evidence="1">
    <location>
        <begin position="1"/>
        <end position="14"/>
    </location>
</feature>
<dbReference type="Proteomes" id="UP000256328">
    <property type="component" value="Unassembled WGS sequence"/>
</dbReference>
<evidence type="ECO:0008006" key="4">
    <source>
        <dbReference type="Google" id="ProtNLM"/>
    </source>
</evidence>
<evidence type="ECO:0000313" key="3">
    <source>
        <dbReference type="Proteomes" id="UP000256328"/>
    </source>
</evidence>
<feature type="compositionally biased region" description="Low complexity" evidence="1">
    <location>
        <begin position="160"/>
        <end position="169"/>
    </location>
</feature>
<dbReference type="InterPro" id="IPR036322">
    <property type="entry name" value="WD40_repeat_dom_sf"/>
</dbReference>
<dbReference type="GO" id="GO:0005737">
    <property type="term" value="C:cytoplasm"/>
    <property type="evidence" value="ECO:0007669"/>
    <property type="project" value="TreeGrafter"/>
</dbReference>
<evidence type="ECO:0000313" key="2">
    <source>
        <dbReference type="EMBL" id="RDW83383.1"/>
    </source>
</evidence>